<comment type="catalytic activity">
    <reaction evidence="4">
        <text>3',5'-cyclic UMP + H2O = UMP + H(+)</text>
        <dbReference type="Rhea" id="RHEA:70575"/>
        <dbReference type="ChEBI" id="CHEBI:15377"/>
        <dbReference type="ChEBI" id="CHEBI:15378"/>
        <dbReference type="ChEBI" id="CHEBI:57865"/>
        <dbReference type="ChEBI" id="CHEBI:184387"/>
    </reaction>
    <physiologicalReaction direction="left-to-right" evidence="4">
        <dbReference type="Rhea" id="RHEA:70576"/>
    </physiologicalReaction>
</comment>
<evidence type="ECO:0000313" key="6">
    <source>
        <dbReference type="EMBL" id="KZS45151.1"/>
    </source>
</evidence>
<keyword evidence="1" id="KW-0862">Zinc</keyword>
<dbReference type="AlphaFoldDB" id="A0A163GU11"/>
<dbReference type="InterPro" id="IPR001279">
    <property type="entry name" value="Metallo-B-lactamas"/>
</dbReference>
<dbReference type="InterPro" id="IPR036866">
    <property type="entry name" value="RibonucZ/Hydroxyglut_hydro"/>
</dbReference>
<evidence type="ECO:0000256" key="1">
    <source>
        <dbReference type="ARBA" id="ARBA00022833"/>
    </source>
</evidence>
<sequence length="245" mass="28213">MKLTFLGAGDMFSFNQGHNSVLVEFSSTNLVIDFPETNFKALREMGKDLNDIQNVFISHLHEDHINGLQLLGYYCGVHSEIKPNLFVHSTLYDLLWQTLRTGLEHSTFGPKSLSDYFNVQIFDDEFTVEGQTFRAIKTLHVPGMISHGLLCEPHFYYSGDSTLDEDFVVQISSNVKTIFHECHLQNEQLKSHTSLEEIMSLPKEVRDQMVLMHYEDRYTDIMEKNSLEERTGLKIAAAHTEFHFS</sequence>
<dbReference type="Proteomes" id="UP000076796">
    <property type="component" value="Unassembled WGS sequence"/>
</dbReference>
<evidence type="ECO:0000256" key="3">
    <source>
        <dbReference type="ARBA" id="ARBA00034301"/>
    </source>
</evidence>
<keyword evidence="7" id="KW-1185">Reference proteome</keyword>
<proteinExistence type="predicted"/>
<dbReference type="GO" id="GO:0042781">
    <property type="term" value="F:3'-tRNA processing endoribonuclease activity"/>
    <property type="evidence" value="ECO:0007669"/>
    <property type="project" value="TreeGrafter"/>
</dbReference>
<comment type="caution">
    <text evidence="6">The sequence shown here is derived from an EMBL/GenBank/DDBJ whole genome shotgun (WGS) entry which is preliminary data.</text>
</comment>
<evidence type="ECO:0000256" key="4">
    <source>
        <dbReference type="ARBA" id="ARBA00048505"/>
    </source>
</evidence>
<dbReference type="Gene3D" id="3.60.15.10">
    <property type="entry name" value="Ribonuclease Z/Hydroxyacylglutathione hydrolase-like"/>
    <property type="match status" value="1"/>
</dbReference>
<dbReference type="EMBL" id="LWMH01000001">
    <property type="protein sequence ID" value="KZS45151.1"/>
    <property type="molecule type" value="Genomic_DNA"/>
</dbReference>
<dbReference type="OrthoDB" id="9803916at2"/>
<dbReference type="SMART" id="SM00849">
    <property type="entry name" value="Lactamase_B"/>
    <property type="match status" value="1"/>
</dbReference>
<name>A0A163GU11_9BACL</name>
<gene>
    <name evidence="6" type="ORF">AWU65_03980</name>
</gene>
<dbReference type="GO" id="GO:0046872">
    <property type="term" value="F:metal ion binding"/>
    <property type="evidence" value="ECO:0007669"/>
    <property type="project" value="UniProtKB-KW"/>
</dbReference>
<dbReference type="Pfam" id="PF23023">
    <property type="entry name" value="Anti-Pycsar_Apyc1"/>
    <property type="match status" value="1"/>
</dbReference>
<feature type="domain" description="Metallo-beta-lactamase" evidence="5">
    <location>
        <begin position="17"/>
        <end position="213"/>
    </location>
</feature>
<evidence type="ECO:0000313" key="7">
    <source>
        <dbReference type="Proteomes" id="UP000076796"/>
    </source>
</evidence>
<comment type="function">
    <text evidence="3">Counteracts the endogenous Pycsar antiviral defense system. Phosphodiesterase that enables metal-dependent hydrolysis of host cyclic nucleotide Pycsar defense signals such as cCMP and cUMP.</text>
</comment>
<dbReference type="PANTHER" id="PTHR46018:SF7">
    <property type="entry name" value="RIBONUCLEASE Z"/>
    <property type="match status" value="1"/>
</dbReference>
<reference evidence="6" key="1">
    <citation type="journal article" date="2016" name="Genome Announc.">
        <title>Draft genomes of two strains of Paenibacillus glucanolyticus with capability to degrade lignocellulose.</title>
        <authorList>
            <person name="Mathews S.L."/>
            <person name="Pawlak J."/>
            <person name="Grunden A.M."/>
        </authorList>
    </citation>
    <scope>NUCLEOTIDE SEQUENCE [LARGE SCALE GENOMIC DNA]</scope>
    <source>
        <strain evidence="6">SLM1</strain>
    </source>
</reference>
<comment type="catalytic activity">
    <reaction evidence="2">
        <text>3',5'-cyclic CMP + H2O = CMP + H(+)</text>
        <dbReference type="Rhea" id="RHEA:72675"/>
        <dbReference type="ChEBI" id="CHEBI:15377"/>
        <dbReference type="ChEBI" id="CHEBI:15378"/>
        <dbReference type="ChEBI" id="CHEBI:58003"/>
        <dbReference type="ChEBI" id="CHEBI:60377"/>
    </reaction>
    <physiologicalReaction direction="left-to-right" evidence="2">
        <dbReference type="Rhea" id="RHEA:72676"/>
    </physiologicalReaction>
</comment>
<dbReference type="PANTHER" id="PTHR46018">
    <property type="entry name" value="ZINC PHOSPHODIESTERASE ELAC PROTEIN 1"/>
    <property type="match status" value="1"/>
</dbReference>
<evidence type="ECO:0000259" key="5">
    <source>
        <dbReference type="SMART" id="SM00849"/>
    </source>
</evidence>
<accession>A0A163GU11</accession>
<keyword evidence="6" id="KW-0378">Hydrolase</keyword>
<organism evidence="6 7">
    <name type="scientific">Paenibacillus glucanolyticus</name>
    <dbReference type="NCBI Taxonomy" id="59843"/>
    <lineage>
        <taxon>Bacteria</taxon>
        <taxon>Bacillati</taxon>
        <taxon>Bacillota</taxon>
        <taxon>Bacilli</taxon>
        <taxon>Bacillales</taxon>
        <taxon>Paenibacillaceae</taxon>
        <taxon>Paenibacillus</taxon>
    </lineage>
</organism>
<evidence type="ECO:0000256" key="2">
    <source>
        <dbReference type="ARBA" id="ARBA00034221"/>
    </source>
</evidence>
<dbReference type="RefSeq" id="WP_063477654.1">
    <property type="nucleotide sequence ID" value="NZ_JBCMWP010000019.1"/>
</dbReference>
<dbReference type="SUPFAM" id="SSF56281">
    <property type="entry name" value="Metallo-hydrolase/oxidoreductase"/>
    <property type="match status" value="1"/>
</dbReference>
<protein>
    <submittedName>
        <fullName evidence="6">MBL fold metallo-hydrolase</fullName>
    </submittedName>
</protein>